<feature type="region of interest" description="Disordered" evidence="1">
    <location>
        <begin position="247"/>
        <end position="366"/>
    </location>
</feature>
<dbReference type="AlphaFoldDB" id="F0VZ64"/>
<proteinExistence type="predicted"/>
<reference evidence="4" key="2">
    <citation type="submission" date="2011-02" db="EMBL/GenBank/DDBJ databases">
        <authorList>
            <person name="MacLean D."/>
        </authorList>
    </citation>
    <scope>NUCLEOTIDE SEQUENCE</scope>
</reference>
<name>F0VZ64_9STRA</name>
<protein>
    <submittedName>
        <fullName evidence="4">Uncharacterized protein AlNc14C1G205</fullName>
    </submittedName>
</protein>
<feature type="region of interest" description="Disordered" evidence="1">
    <location>
        <begin position="167"/>
        <end position="192"/>
    </location>
</feature>
<dbReference type="Pfam" id="PF24320">
    <property type="entry name" value="DUF7492"/>
    <property type="match status" value="1"/>
</dbReference>
<keyword evidence="2" id="KW-0732">Signal</keyword>
<feature type="domain" description="DUF7492" evidence="3">
    <location>
        <begin position="85"/>
        <end position="245"/>
    </location>
</feature>
<evidence type="ECO:0000256" key="1">
    <source>
        <dbReference type="SAM" id="MobiDB-lite"/>
    </source>
</evidence>
<dbReference type="HOGENOM" id="CLU_041623_2_0_1"/>
<feature type="chain" id="PRO_5003259551" evidence="2">
    <location>
        <begin position="28"/>
        <end position="396"/>
    </location>
</feature>
<evidence type="ECO:0000313" key="4">
    <source>
        <dbReference type="EMBL" id="CCA14079.1"/>
    </source>
</evidence>
<evidence type="ECO:0000256" key="2">
    <source>
        <dbReference type="SAM" id="SignalP"/>
    </source>
</evidence>
<evidence type="ECO:0000259" key="3">
    <source>
        <dbReference type="Pfam" id="PF24320"/>
    </source>
</evidence>
<reference evidence="4" key="1">
    <citation type="journal article" date="2011" name="PLoS Biol.">
        <title>Gene gain and loss during evolution of obligate parasitism in the white rust pathogen of Arabidopsis thaliana.</title>
        <authorList>
            <person name="Kemen E."/>
            <person name="Gardiner A."/>
            <person name="Schultz-Larsen T."/>
            <person name="Kemen A.C."/>
            <person name="Balmuth A.L."/>
            <person name="Robert-Seilaniantz A."/>
            <person name="Bailey K."/>
            <person name="Holub E."/>
            <person name="Studholme D.J."/>
            <person name="Maclean D."/>
            <person name="Jones J.D."/>
        </authorList>
    </citation>
    <scope>NUCLEOTIDE SEQUENCE</scope>
</reference>
<dbReference type="InterPro" id="IPR055915">
    <property type="entry name" value="DUF7492"/>
</dbReference>
<sequence>MRSSAKLPIVTAVLTLCAVTKRHLVSSHSWVDCLGTNRTKVYNESESYIYGGEKGNGQCEGYACDYPGRGIGSIGAEFTHRVMMNEFEKGATTCASCSPTSYSGWRHRIHVHPGEIVYYAYTENGHVTKDSKGVGTTMRVYSTLVAGEAITSTLQLTEKNVVPGSDRLFDDGNCGESTDKQGRPTGRAGDGKPCIGNFVLPDGLKPGIYFMVWVWNLYETSAKVNGYPGEIYLSCFEVELLAGGKKVGEGSDKGNDPEHHNPPTIHEKNKNNRDQHQHVPDSIPPPHLPTNIPPAPPSSPPHIITAAPTPSVPQTPSLSSYNKPLPAPVPAYNQQPPPPVPSYNQPPPPPPLIGSAVTPKSSTPTQVQNEAALLDFSETEGPGYVPVVANTANHCY</sequence>
<organism evidence="4">
    <name type="scientific">Albugo laibachii Nc14</name>
    <dbReference type="NCBI Taxonomy" id="890382"/>
    <lineage>
        <taxon>Eukaryota</taxon>
        <taxon>Sar</taxon>
        <taxon>Stramenopiles</taxon>
        <taxon>Oomycota</taxon>
        <taxon>Peronosporomycetes</taxon>
        <taxon>Albuginales</taxon>
        <taxon>Albuginaceae</taxon>
        <taxon>Albugo</taxon>
    </lineage>
</organism>
<feature type="compositionally biased region" description="Polar residues" evidence="1">
    <location>
        <begin position="312"/>
        <end position="322"/>
    </location>
</feature>
<accession>F0VZ64</accession>
<feature type="compositionally biased region" description="Pro residues" evidence="1">
    <location>
        <begin position="325"/>
        <end position="352"/>
    </location>
</feature>
<feature type="compositionally biased region" description="Basic and acidic residues" evidence="1">
    <location>
        <begin position="247"/>
        <end position="279"/>
    </location>
</feature>
<feature type="compositionally biased region" description="Pro residues" evidence="1">
    <location>
        <begin position="282"/>
        <end position="300"/>
    </location>
</feature>
<dbReference type="EMBL" id="FR824046">
    <property type="protein sequence ID" value="CCA14079.1"/>
    <property type="molecule type" value="Genomic_DNA"/>
</dbReference>
<gene>
    <name evidence="4" type="primary">AlNc14C1G205</name>
    <name evidence="4" type="ORF">ALNC14_002220</name>
</gene>
<feature type="signal peptide" evidence="2">
    <location>
        <begin position="1"/>
        <end position="27"/>
    </location>
</feature>